<gene>
    <name evidence="2" type="ORF">VCX44_23585</name>
</gene>
<proteinExistence type="predicted"/>
<keyword evidence="3" id="KW-1185">Reference proteome</keyword>
<sequence>MRYFRVILALSLLVLACSHGALAKDNGRCDERLIARIGKHFNFDHFAYPSDENGGLLVAGACKHWRSDQVKLITAFAYDSGDSRKVDDPFVYLLIAVIDWQKTEIVSSYKYKYYLDPGGIKNLKIDTAPYRLSNNVTAFGLDIKSGDSYSCGDGGTGAERTLYIQDGHQLRPILTLTMSHWSFIEEGPSRCNPASDNADKEIIENTNLYIGISSSSTKGFKDLLISAISTRNDGKPSNRKPFHSKLRFDGKEYPTQKLQNEFEKWNQRVSPNK</sequence>
<reference evidence="2 3" key="1">
    <citation type="submission" date="2023-12" db="EMBL/GenBank/DDBJ databases">
        <title>Characterization of antibiotic resistance in Aeromonas spp. in hospital effluent.</title>
        <authorList>
            <person name="Negoseki B.R.S."/>
            <person name="Krul D."/>
            <person name="Siqueira A.C."/>
            <person name="Almeida M."/>
            <person name="Mesa D."/>
            <person name="Conte D."/>
            <person name="Dalla-Costa L.M."/>
        </authorList>
    </citation>
    <scope>NUCLEOTIDE SEQUENCE [LARGE SCALE GENOMIC DNA]</scope>
    <source>
        <strain evidence="2 3">36v</strain>
    </source>
</reference>
<evidence type="ECO:0000313" key="2">
    <source>
        <dbReference type="EMBL" id="MEA9438693.1"/>
    </source>
</evidence>
<dbReference type="EMBL" id="JAYGOJ010000254">
    <property type="protein sequence ID" value="MEA9438693.1"/>
    <property type="molecule type" value="Genomic_DNA"/>
</dbReference>
<comment type="caution">
    <text evidence="2">The sequence shown here is derived from an EMBL/GenBank/DDBJ whole genome shotgun (WGS) entry which is preliminary data.</text>
</comment>
<dbReference type="RefSeq" id="WP_323581123.1">
    <property type="nucleotide sequence ID" value="NZ_JAYGOJ010000254.1"/>
</dbReference>
<protein>
    <recommendedName>
        <fullName evidence="4">Secreted protein</fullName>
    </recommendedName>
</protein>
<accession>A0ABU5WCQ3</accession>
<evidence type="ECO:0008006" key="4">
    <source>
        <dbReference type="Google" id="ProtNLM"/>
    </source>
</evidence>
<dbReference type="PROSITE" id="PS51257">
    <property type="entry name" value="PROKAR_LIPOPROTEIN"/>
    <property type="match status" value="1"/>
</dbReference>
<keyword evidence="1" id="KW-0732">Signal</keyword>
<feature type="signal peptide" evidence="1">
    <location>
        <begin position="1"/>
        <end position="23"/>
    </location>
</feature>
<organism evidence="2 3">
    <name type="scientific">Aeromonas caviae</name>
    <name type="common">Aeromonas punctata</name>
    <dbReference type="NCBI Taxonomy" id="648"/>
    <lineage>
        <taxon>Bacteria</taxon>
        <taxon>Pseudomonadati</taxon>
        <taxon>Pseudomonadota</taxon>
        <taxon>Gammaproteobacteria</taxon>
        <taxon>Aeromonadales</taxon>
        <taxon>Aeromonadaceae</taxon>
        <taxon>Aeromonas</taxon>
    </lineage>
</organism>
<name>A0ABU5WCQ3_AERCA</name>
<evidence type="ECO:0000313" key="3">
    <source>
        <dbReference type="Proteomes" id="UP001304847"/>
    </source>
</evidence>
<evidence type="ECO:0000256" key="1">
    <source>
        <dbReference type="SAM" id="SignalP"/>
    </source>
</evidence>
<feature type="chain" id="PRO_5045765268" description="Secreted protein" evidence="1">
    <location>
        <begin position="24"/>
        <end position="273"/>
    </location>
</feature>
<dbReference type="Proteomes" id="UP001304847">
    <property type="component" value="Unassembled WGS sequence"/>
</dbReference>